<proteinExistence type="predicted"/>
<dbReference type="InterPro" id="IPR016186">
    <property type="entry name" value="C-type_lectin-like/link_sf"/>
</dbReference>
<dbReference type="EMBL" id="AMPZ03000001">
    <property type="protein sequence ID" value="KAH9597013.1"/>
    <property type="molecule type" value="Genomic_DNA"/>
</dbReference>
<feature type="chain" id="PRO_5042326890" evidence="2">
    <location>
        <begin position="18"/>
        <end position="233"/>
    </location>
</feature>
<feature type="compositionally biased region" description="Basic and acidic residues" evidence="1">
    <location>
        <begin position="63"/>
        <end position="73"/>
    </location>
</feature>
<dbReference type="Proteomes" id="UP000471633">
    <property type="component" value="Unassembled WGS sequence"/>
</dbReference>
<dbReference type="AlphaFoldDB" id="A0A095A1N6"/>
<dbReference type="KEGG" id="shx:MS3_00002494"/>
<evidence type="ECO:0000313" key="6">
    <source>
        <dbReference type="Proteomes" id="UP000471633"/>
    </source>
</evidence>
<dbReference type="PROSITE" id="PS50041">
    <property type="entry name" value="C_TYPE_LECTIN_2"/>
    <property type="match status" value="1"/>
</dbReference>
<reference evidence="5" key="1">
    <citation type="journal article" date="2012" name="Nat. Genet.">
        <title>Whole-genome sequence of Schistosoma haematobium.</title>
        <authorList>
            <person name="Young N.D."/>
            <person name="Jex A.R."/>
            <person name="Li B."/>
            <person name="Liu S."/>
            <person name="Yang L."/>
            <person name="Xiong Z."/>
            <person name="Li Y."/>
            <person name="Cantacessi C."/>
            <person name="Hall R.S."/>
            <person name="Xu X."/>
            <person name="Chen F."/>
            <person name="Wu X."/>
            <person name="Zerlotini A."/>
            <person name="Oliveira G."/>
            <person name="Hofmann A."/>
            <person name="Zhang G."/>
            <person name="Fang X."/>
            <person name="Kang Y."/>
            <person name="Campbell B.E."/>
            <person name="Loukas A."/>
            <person name="Ranganathan S."/>
            <person name="Rollinson D."/>
            <person name="Rinaldi G."/>
            <person name="Brindley P.J."/>
            <person name="Yang H."/>
            <person name="Wang J."/>
            <person name="Wang J."/>
            <person name="Gasser R.B."/>
        </authorList>
    </citation>
    <scope>NUCLEOTIDE SEQUENCE [LARGE SCALE GENOMIC DNA]</scope>
</reference>
<reference evidence="4" key="2">
    <citation type="journal article" date="2019" name="Gigascience">
        <title>High-quality Schistosoma haematobium genome achieved by single-molecule and long-range sequencing.</title>
        <authorList>
            <person name="Stroehlein A.J."/>
            <person name="Korhonen P.K."/>
            <person name="Chong T.M."/>
            <person name="Lim Y.L."/>
            <person name="Chan K.G."/>
            <person name="Webster B."/>
            <person name="Rollinson D."/>
            <person name="Brindley P.J."/>
            <person name="Gasser R.B."/>
            <person name="Young N.D."/>
        </authorList>
    </citation>
    <scope>NUCLEOTIDE SEQUENCE</scope>
</reference>
<evidence type="ECO:0000313" key="4">
    <source>
        <dbReference type="EMBL" id="KAH9597013.1"/>
    </source>
</evidence>
<organism evidence="5">
    <name type="scientific">Schistosoma haematobium</name>
    <name type="common">Blood fluke</name>
    <dbReference type="NCBI Taxonomy" id="6185"/>
    <lineage>
        <taxon>Eukaryota</taxon>
        <taxon>Metazoa</taxon>
        <taxon>Spiralia</taxon>
        <taxon>Lophotrochozoa</taxon>
        <taxon>Platyhelminthes</taxon>
        <taxon>Trematoda</taxon>
        <taxon>Digenea</taxon>
        <taxon>Strigeidida</taxon>
        <taxon>Schistosomatoidea</taxon>
        <taxon>Schistosomatidae</taxon>
        <taxon>Schistosoma</taxon>
    </lineage>
</organism>
<evidence type="ECO:0000256" key="1">
    <source>
        <dbReference type="SAM" id="MobiDB-lite"/>
    </source>
</evidence>
<name>A0A095A1N6_SCHHA</name>
<dbReference type="RefSeq" id="XP_012800944.1">
    <property type="nucleotide sequence ID" value="XM_012945490.3"/>
</dbReference>
<evidence type="ECO:0000256" key="2">
    <source>
        <dbReference type="SAM" id="SignalP"/>
    </source>
</evidence>
<dbReference type="Gene3D" id="3.10.100.10">
    <property type="entry name" value="Mannose-Binding Protein A, subunit A"/>
    <property type="match status" value="1"/>
</dbReference>
<dbReference type="Pfam" id="PF00059">
    <property type="entry name" value="Lectin_C"/>
    <property type="match status" value="1"/>
</dbReference>
<sequence length="233" mass="26260">MLLLVVQFVLSYNAAYALEKSQGALGPRIFTFVHGDVDAKLNFSAAEHYCKSVGGLSDTNNMDDSKDKQDRQHLFSNPSQSYKDGMVLRTSLASVHSYPENLALVKWVAKQEKHSFWIGGKITKTMNEFTRPIYVLHWVDGSKSDFSLIRLPNPEITSMRIGEQRCTSVDYSSGQWGVHLCSEKRYFVCLTVPVLNTENQETTKQKEKSSPSLQKKSETHDALIDDEMGSTLL</sequence>
<feature type="region of interest" description="Disordered" evidence="1">
    <location>
        <begin position="60"/>
        <end position="79"/>
    </location>
</feature>
<evidence type="ECO:0000259" key="3">
    <source>
        <dbReference type="PROSITE" id="PS50041"/>
    </source>
</evidence>
<dbReference type="EMBL" id="KL251752">
    <property type="protein sequence ID" value="KGB41180.1"/>
    <property type="molecule type" value="Genomic_DNA"/>
</dbReference>
<feature type="domain" description="C-type lectin" evidence="3">
    <location>
        <begin position="92"/>
        <end position="190"/>
    </location>
</feature>
<dbReference type="InterPro" id="IPR001304">
    <property type="entry name" value="C-type_lectin-like"/>
</dbReference>
<dbReference type="InterPro" id="IPR016187">
    <property type="entry name" value="CTDL_fold"/>
</dbReference>
<keyword evidence="2" id="KW-0732">Signal</keyword>
<dbReference type="CDD" id="cd00037">
    <property type="entry name" value="CLECT"/>
    <property type="match status" value="1"/>
</dbReference>
<reference evidence="4" key="4">
    <citation type="journal article" date="2022" name="PLoS Pathog.">
        <title>Chromosome-level genome of Schistosoma haematobium underpins genome-wide explorations of molecular variation.</title>
        <authorList>
            <person name="Stroehlein A.J."/>
            <person name="Korhonen P.K."/>
            <person name="Lee V.V."/>
            <person name="Ralph S.A."/>
            <person name="Mentink-Kane M."/>
            <person name="You H."/>
            <person name="McManus D.P."/>
            <person name="Tchuente L.T."/>
            <person name="Stothard J.R."/>
            <person name="Kaur P."/>
            <person name="Dudchenko O."/>
            <person name="Aiden E.L."/>
            <person name="Yang B."/>
            <person name="Yang H."/>
            <person name="Emery A.M."/>
            <person name="Webster B.L."/>
            <person name="Brindley P.J."/>
            <person name="Rollinson D."/>
            <person name="Chang B.C.H."/>
            <person name="Gasser R.B."/>
            <person name="Young N.D."/>
        </authorList>
    </citation>
    <scope>NUCLEOTIDE SEQUENCE</scope>
</reference>
<feature type="compositionally biased region" description="Basic and acidic residues" evidence="1">
    <location>
        <begin position="201"/>
        <end position="223"/>
    </location>
</feature>
<dbReference type="GeneID" id="24596851"/>
<dbReference type="CTD" id="24596851"/>
<dbReference type="OrthoDB" id="6260475at2759"/>
<gene>
    <name evidence="4" type="ORF">MS3_00002494</name>
    <name evidence="5" type="ORF">MS3_09684</name>
</gene>
<keyword evidence="6" id="KW-1185">Reference proteome</keyword>
<dbReference type="SUPFAM" id="SSF56436">
    <property type="entry name" value="C-type lectin-like"/>
    <property type="match status" value="1"/>
</dbReference>
<evidence type="ECO:0000313" key="5">
    <source>
        <dbReference type="EMBL" id="KGB41180.1"/>
    </source>
</evidence>
<accession>A0A095A1N6</accession>
<feature type="signal peptide" evidence="2">
    <location>
        <begin position="1"/>
        <end position="17"/>
    </location>
</feature>
<feature type="region of interest" description="Disordered" evidence="1">
    <location>
        <begin position="200"/>
        <end position="225"/>
    </location>
</feature>
<reference evidence="4" key="3">
    <citation type="submission" date="2021-06" db="EMBL/GenBank/DDBJ databases">
        <title>Chromosome-level genome assembly for S. haematobium.</title>
        <authorList>
            <person name="Stroehlein A.J."/>
        </authorList>
    </citation>
    <scope>NUCLEOTIDE SEQUENCE</scope>
</reference>
<protein>
    <submittedName>
        <fullName evidence="5">Bone marrow proteoglycan</fullName>
    </submittedName>
</protein>